<keyword evidence="3" id="KW-0804">Transcription</keyword>
<dbReference type="STRING" id="47879.AXG94_03885"/>
<dbReference type="KEGG" id="pcg:AXG94_03885"/>
<evidence type="ECO:0000256" key="1">
    <source>
        <dbReference type="ARBA" id="ARBA00023015"/>
    </source>
</evidence>
<dbReference type="PANTHER" id="PTHR44688:SF16">
    <property type="entry name" value="DNA-BINDING TRANSCRIPTIONAL ACTIVATOR DEVR_DOSR"/>
    <property type="match status" value="1"/>
</dbReference>
<dbReference type="SMART" id="SM00421">
    <property type="entry name" value="HTH_LUXR"/>
    <property type="match status" value="1"/>
</dbReference>
<name>A0A3M3ET09_9PSED</name>
<accession>A0A3M3ET09</accession>
<organism evidence="5 6">
    <name type="scientific">Pseudomonas corrugata</name>
    <dbReference type="NCBI Taxonomy" id="47879"/>
    <lineage>
        <taxon>Bacteria</taxon>
        <taxon>Pseudomonadati</taxon>
        <taxon>Pseudomonadota</taxon>
        <taxon>Gammaproteobacteria</taxon>
        <taxon>Pseudomonadales</taxon>
        <taxon>Pseudomonadaceae</taxon>
        <taxon>Pseudomonas</taxon>
    </lineage>
</organism>
<dbReference type="EMBL" id="RBOJ01000042">
    <property type="protein sequence ID" value="RMM52768.1"/>
    <property type="molecule type" value="Genomic_DNA"/>
</dbReference>
<dbReference type="GeneID" id="55643485"/>
<gene>
    <name evidence="5" type="ORF">ALQ77_02008</name>
</gene>
<evidence type="ECO:0000313" key="6">
    <source>
        <dbReference type="Proteomes" id="UP000270661"/>
    </source>
</evidence>
<keyword evidence="6" id="KW-1185">Reference proteome</keyword>
<dbReference type="InterPro" id="IPR036388">
    <property type="entry name" value="WH-like_DNA-bd_sf"/>
</dbReference>
<dbReference type="AlphaFoldDB" id="A0A3M3ET09"/>
<evidence type="ECO:0000256" key="3">
    <source>
        <dbReference type="ARBA" id="ARBA00023163"/>
    </source>
</evidence>
<evidence type="ECO:0000259" key="4">
    <source>
        <dbReference type="PROSITE" id="PS00622"/>
    </source>
</evidence>
<evidence type="ECO:0000313" key="5">
    <source>
        <dbReference type="EMBL" id="RMM52768.1"/>
    </source>
</evidence>
<sequence length="275" mass="30390">MNRHAVFGGAQNTHIYAELGKLISSVGHESFLTNMHQLIETSVPVSRLELSEWTIDDAQATVLDVQLLGDAGQPKSPQMQSVCPTTAIQRNDHPLVKRVLEVDDALLIHLGARMKNERDNNCLGTSHQCSLISRKGNRRCVISLHRPQAQRDFSLQELSFLKYLSETLLPLGERHAHLNRQSSIRNPGSAASHPLNIADQTQLQRDFDERLSPCDVTLSVREKEVCLGLLAGGTVPEIAEKLQVKNSSIETYLKRAAAKLGVSGRHGLAKWMIGS</sequence>
<dbReference type="PANTHER" id="PTHR44688">
    <property type="entry name" value="DNA-BINDING TRANSCRIPTIONAL ACTIVATOR DEVR_DOSR"/>
    <property type="match status" value="1"/>
</dbReference>
<keyword evidence="2" id="KW-0238">DNA-binding</keyword>
<dbReference type="GO" id="GO:0003677">
    <property type="term" value="F:DNA binding"/>
    <property type="evidence" value="ECO:0007669"/>
    <property type="project" value="UniProtKB-KW"/>
</dbReference>
<keyword evidence="1" id="KW-0805">Transcription regulation</keyword>
<dbReference type="Gene3D" id="1.10.10.10">
    <property type="entry name" value="Winged helix-like DNA-binding domain superfamily/Winged helix DNA-binding domain"/>
    <property type="match status" value="1"/>
</dbReference>
<dbReference type="GO" id="GO:0006355">
    <property type="term" value="P:regulation of DNA-templated transcription"/>
    <property type="evidence" value="ECO:0007669"/>
    <property type="project" value="InterPro"/>
</dbReference>
<dbReference type="InterPro" id="IPR016032">
    <property type="entry name" value="Sig_transdc_resp-reg_C-effctor"/>
</dbReference>
<dbReference type="RefSeq" id="WP_024776965.1">
    <property type="nucleotide sequence ID" value="NZ_CP014262.1"/>
</dbReference>
<feature type="domain" description="HTH luxR-type" evidence="4">
    <location>
        <begin position="232"/>
        <end position="259"/>
    </location>
</feature>
<evidence type="ECO:0000256" key="2">
    <source>
        <dbReference type="ARBA" id="ARBA00023125"/>
    </source>
</evidence>
<dbReference type="SUPFAM" id="SSF46894">
    <property type="entry name" value="C-terminal effector domain of the bipartite response regulators"/>
    <property type="match status" value="1"/>
</dbReference>
<dbReference type="Pfam" id="PF00196">
    <property type="entry name" value="GerE"/>
    <property type="match status" value="1"/>
</dbReference>
<protein>
    <recommendedName>
        <fullName evidence="4">HTH luxR-type domain-containing protein</fullName>
    </recommendedName>
</protein>
<dbReference type="Proteomes" id="UP000270661">
    <property type="component" value="Unassembled WGS sequence"/>
</dbReference>
<proteinExistence type="predicted"/>
<dbReference type="OrthoDB" id="6937102at2"/>
<dbReference type="InterPro" id="IPR000792">
    <property type="entry name" value="Tscrpt_reg_LuxR_C"/>
</dbReference>
<dbReference type="PROSITE" id="PS00622">
    <property type="entry name" value="HTH_LUXR_1"/>
    <property type="match status" value="1"/>
</dbReference>
<comment type="caution">
    <text evidence="5">The sequence shown here is derived from an EMBL/GenBank/DDBJ whole genome shotgun (WGS) entry which is preliminary data.</text>
</comment>
<reference evidence="5 6" key="1">
    <citation type="submission" date="2018-08" db="EMBL/GenBank/DDBJ databases">
        <title>Recombination of ecologically and evolutionarily significant loci maintains genetic cohesion in the Pseudomonas syringae species complex.</title>
        <authorList>
            <person name="Dillon M."/>
            <person name="Thakur S."/>
            <person name="Almeida R.N.D."/>
            <person name="Weir B.S."/>
            <person name="Guttman D.S."/>
        </authorList>
    </citation>
    <scope>NUCLEOTIDE SEQUENCE [LARGE SCALE GENOMIC DNA]</scope>
    <source>
        <strain evidence="5 6">NCPPB2445</strain>
    </source>
</reference>